<dbReference type="Proteomes" id="UP000218231">
    <property type="component" value="Unassembled WGS sequence"/>
</dbReference>
<feature type="signal peptide" evidence="3">
    <location>
        <begin position="1"/>
        <end position="22"/>
    </location>
</feature>
<evidence type="ECO:0000313" key="6">
    <source>
        <dbReference type="Proteomes" id="UP000218231"/>
    </source>
</evidence>
<dbReference type="Gene3D" id="3.40.390.10">
    <property type="entry name" value="Collagenase (Catalytic Domain)"/>
    <property type="match status" value="1"/>
</dbReference>
<dbReference type="SUPFAM" id="SSF55486">
    <property type="entry name" value="Metalloproteases ('zincins'), catalytic domain"/>
    <property type="match status" value="1"/>
</dbReference>
<accession>A0A2A2LTT1</accession>
<feature type="binding site" evidence="2">
    <location>
        <position position="265"/>
    </location>
    <ligand>
        <name>Zn(2+)</name>
        <dbReference type="ChEBI" id="CHEBI:29105"/>
        <note>catalytic</note>
    </ligand>
</feature>
<comment type="caution">
    <text evidence="5">The sequence shown here is derived from an EMBL/GenBank/DDBJ whole genome shotgun (WGS) entry which is preliminary data.</text>
</comment>
<evidence type="ECO:0000313" key="5">
    <source>
        <dbReference type="EMBL" id="PAV89631.1"/>
    </source>
</evidence>
<dbReference type="GO" id="GO:0004222">
    <property type="term" value="F:metalloendopeptidase activity"/>
    <property type="evidence" value="ECO:0007669"/>
    <property type="project" value="UniProtKB-UniRule"/>
</dbReference>
<dbReference type="EMBL" id="LIAE01006434">
    <property type="protein sequence ID" value="PAV89631.1"/>
    <property type="molecule type" value="Genomic_DNA"/>
</dbReference>
<dbReference type="PROSITE" id="PS51864">
    <property type="entry name" value="ASTACIN"/>
    <property type="match status" value="1"/>
</dbReference>
<protein>
    <recommendedName>
        <fullName evidence="3">Metalloendopeptidase</fullName>
        <ecNumber evidence="3">3.4.24.-</ecNumber>
    </recommendedName>
</protein>
<evidence type="ECO:0000259" key="4">
    <source>
        <dbReference type="PROSITE" id="PS51864"/>
    </source>
</evidence>
<comment type="cofactor">
    <cofactor evidence="2 3">
        <name>Zn(2+)</name>
        <dbReference type="ChEBI" id="CHEBI:29105"/>
    </cofactor>
    <text evidence="2 3">Binds 1 zinc ion per subunit.</text>
</comment>
<dbReference type="STRING" id="2018661.A0A2A2LTT1"/>
<dbReference type="SMART" id="SM00235">
    <property type="entry name" value="ZnMc"/>
    <property type="match status" value="1"/>
</dbReference>
<feature type="binding site" evidence="2">
    <location>
        <position position="259"/>
    </location>
    <ligand>
        <name>Zn(2+)</name>
        <dbReference type="ChEBI" id="CHEBI:29105"/>
        <note>catalytic</note>
    </ligand>
</feature>
<keyword evidence="2 3" id="KW-0479">Metal-binding</keyword>
<keyword evidence="2 3" id="KW-0482">Metalloprotease</keyword>
<evidence type="ECO:0000256" key="2">
    <source>
        <dbReference type="PROSITE-ProRule" id="PRU01211"/>
    </source>
</evidence>
<evidence type="ECO:0000256" key="1">
    <source>
        <dbReference type="ARBA" id="ARBA00023157"/>
    </source>
</evidence>
<name>A0A2A2LTT1_9BILA</name>
<dbReference type="InterPro" id="IPR001506">
    <property type="entry name" value="Peptidase_M12A"/>
</dbReference>
<dbReference type="OrthoDB" id="5863434at2759"/>
<keyword evidence="2 3" id="KW-0378">Hydrolase</keyword>
<dbReference type="InterPro" id="IPR006026">
    <property type="entry name" value="Peptidase_Metallo"/>
</dbReference>
<sequence length="380" mass="43409">MHSLIVLSLICLIAISIEQVRIQESPDDKNASDQIGEYLGKVRRVDPDNMTEEEAEEYRKKFGFNPRRAKARLQRLKNLGSRRKNKPLTEEEITRKELRRQKYGNLTLSKPSNDSLDILEINQLNGVDDLLVDGDLMLTDEQLNKLEENIRDENEQSTENGRSKRQLALTSLKWPGNTLYYYVDSTIDASKRQKIYDALSYLQARTCVNFVQSSAAANRVRVTSGNGCYSSIGMVRGEQILSLGPGCNGYDTTQHEFIHALGMYHEFSRSDRDSYVRIDLSYVPTALQYNFNKYPSNIAANYYPYEYGSILHYPSNAFVTNQNPPQANAISIDPTDDATWLWINADCHDDLADDDAFCGRIYFTACTRKRICHMHNVDHG</sequence>
<feature type="active site" evidence="2">
    <location>
        <position position="256"/>
    </location>
</feature>
<keyword evidence="6" id="KW-1185">Reference proteome</keyword>
<dbReference type="InterPro" id="IPR024079">
    <property type="entry name" value="MetalloPept_cat_dom_sf"/>
</dbReference>
<dbReference type="InterPro" id="IPR034035">
    <property type="entry name" value="Astacin-like_dom"/>
</dbReference>
<dbReference type="CDD" id="cd04280">
    <property type="entry name" value="ZnMc_astacin_like"/>
    <property type="match status" value="1"/>
</dbReference>
<dbReference type="AlphaFoldDB" id="A0A2A2LTT1"/>
<evidence type="ECO:0000256" key="3">
    <source>
        <dbReference type="RuleBase" id="RU361183"/>
    </source>
</evidence>
<dbReference type="Pfam" id="PF01400">
    <property type="entry name" value="Astacin"/>
    <property type="match status" value="1"/>
</dbReference>
<dbReference type="GO" id="GO:0006508">
    <property type="term" value="P:proteolysis"/>
    <property type="evidence" value="ECO:0007669"/>
    <property type="project" value="UniProtKB-KW"/>
</dbReference>
<keyword evidence="1" id="KW-1015">Disulfide bond</keyword>
<comment type="caution">
    <text evidence="2">Lacks conserved residue(s) required for the propagation of feature annotation.</text>
</comment>
<reference evidence="5 6" key="1">
    <citation type="journal article" date="2017" name="Curr. Biol.">
        <title>Genome architecture and evolution of a unichromosomal asexual nematode.</title>
        <authorList>
            <person name="Fradin H."/>
            <person name="Zegar C."/>
            <person name="Gutwein M."/>
            <person name="Lucas J."/>
            <person name="Kovtun M."/>
            <person name="Corcoran D."/>
            <person name="Baugh L.R."/>
            <person name="Kiontke K."/>
            <person name="Gunsalus K."/>
            <person name="Fitch D.H."/>
            <person name="Piano F."/>
        </authorList>
    </citation>
    <scope>NUCLEOTIDE SEQUENCE [LARGE SCALE GENOMIC DNA]</scope>
    <source>
        <strain evidence="5">PF1309</strain>
    </source>
</reference>
<feature type="binding site" evidence="2">
    <location>
        <position position="255"/>
    </location>
    <ligand>
        <name>Zn(2+)</name>
        <dbReference type="ChEBI" id="CHEBI:29105"/>
        <note>catalytic</note>
    </ligand>
</feature>
<keyword evidence="2 3" id="KW-0645">Protease</keyword>
<feature type="chain" id="PRO_5011825678" description="Metalloendopeptidase" evidence="3">
    <location>
        <begin position="23"/>
        <end position="380"/>
    </location>
</feature>
<keyword evidence="3" id="KW-0732">Signal</keyword>
<gene>
    <name evidence="5" type="ORF">WR25_16676</name>
</gene>
<dbReference type="PANTHER" id="PTHR10127:SF831">
    <property type="entry name" value="ZINC METALLOPROTEINASE NAS-37"/>
    <property type="match status" value="1"/>
</dbReference>
<proteinExistence type="predicted"/>
<feature type="domain" description="Peptidase M12A" evidence="4">
    <location>
        <begin position="165"/>
        <end position="380"/>
    </location>
</feature>
<dbReference type="GO" id="GO:0008270">
    <property type="term" value="F:zinc ion binding"/>
    <property type="evidence" value="ECO:0007669"/>
    <property type="project" value="UniProtKB-UniRule"/>
</dbReference>
<dbReference type="PRINTS" id="PR00480">
    <property type="entry name" value="ASTACIN"/>
</dbReference>
<dbReference type="PANTHER" id="PTHR10127">
    <property type="entry name" value="DISCOIDIN, CUB, EGF, LAMININ , AND ZINC METALLOPROTEASE DOMAIN CONTAINING"/>
    <property type="match status" value="1"/>
</dbReference>
<organism evidence="5 6">
    <name type="scientific">Diploscapter pachys</name>
    <dbReference type="NCBI Taxonomy" id="2018661"/>
    <lineage>
        <taxon>Eukaryota</taxon>
        <taxon>Metazoa</taxon>
        <taxon>Ecdysozoa</taxon>
        <taxon>Nematoda</taxon>
        <taxon>Chromadorea</taxon>
        <taxon>Rhabditida</taxon>
        <taxon>Rhabditina</taxon>
        <taxon>Rhabditomorpha</taxon>
        <taxon>Rhabditoidea</taxon>
        <taxon>Rhabditidae</taxon>
        <taxon>Diploscapter</taxon>
    </lineage>
</organism>
<keyword evidence="2 3" id="KW-0862">Zinc</keyword>
<dbReference type="EC" id="3.4.24.-" evidence="3"/>